<dbReference type="PANTHER" id="PTHR35695:SF1">
    <property type="entry name" value="GLYCEROL-3-PHOSPHATE ACYLTRANSFERASE, CHLOROPLASTIC"/>
    <property type="match status" value="1"/>
</dbReference>
<dbReference type="CDD" id="cd07985">
    <property type="entry name" value="LPLAT_GPAT"/>
    <property type="match status" value="1"/>
</dbReference>
<evidence type="ECO:0000256" key="4">
    <source>
        <dbReference type="ARBA" id="ARBA00007937"/>
    </source>
</evidence>
<feature type="region of interest" description="Disordered" evidence="16">
    <location>
        <begin position="1"/>
        <end position="23"/>
    </location>
</feature>
<comment type="function">
    <text evidence="14">Esterifies acyl-group from acyl-ACP to the sn-1 position of glycerol-3-phosphate. The enzyme from chilling-resistant plants discriminates against non-fluid palmitic acid and selects oleic acid whereas the enzyme from sensitive plants accepts both fatty acids.</text>
</comment>
<reference evidence="18 19" key="1">
    <citation type="journal article" date="2023" name="Hortic Res">
        <title>Pangenome of water caltrop reveals structural variations and asymmetric subgenome divergence after allopolyploidization.</title>
        <authorList>
            <person name="Zhang X."/>
            <person name="Chen Y."/>
            <person name="Wang L."/>
            <person name="Yuan Y."/>
            <person name="Fang M."/>
            <person name="Shi L."/>
            <person name="Lu R."/>
            <person name="Comes H.P."/>
            <person name="Ma Y."/>
            <person name="Chen Y."/>
            <person name="Huang G."/>
            <person name="Zhou Y."/>
            <person name="Zheng Z."/>
            <person name="Qiu Y."/>
        </authorList>
    </citation>
    <scope>NUCLEOTIDE SEQUENCE [LARGE SCALE GENOMIC DNA]</scope>
    <source>
        <strain evidence="18">F231</strain>
    </source>
</reference>
<dbReference type="Gene3D" id="1.10.1200.50">
    <property type="entry name" value="Glycerol-3-phosphate acyltransferase, alpha helical bundle, N-terminal"/>
    <property type="match status" value="1"/>
</dbReference>
<comment type="catalytic activity">
    <reaction evidence="14">
        <text>sn-glycerol 3-phosphate + an acyl-CoA = a 1-acyl-sn-glycero-3-phosphate + CoA</text>
        <dbReference type="Rhea" id="RHEA:15325"/>
        <dbReference type="ChEBI" id="CHEBI:57287"/>
        <dbReference type="ChEBI" id="CHEBI:57597"/>
        <dbReference type="ChEBI" id="CHEBI:57970"/>
        <dbReference type="ChEBI" id="CHEBI:58342"/>
        <dbReference type="EC" id="2.3.1.15"/>
    </reaction>
</comment>
<feature type="region of interest" description="Disordered" evidence="16">
    <location>
        <begin position="257"/>
        <end position="277"/>
    </location>
</feature>
<comment type="pathway">
    <text evidence="2 14">Phospholipid metabolism; CDP-diacylglycerol biosynthesis; CDP-diacylglycerol from sn-glycerol 3-phosphate: step 1/3.</text>
</comment>
<name>A0AAN7RAZ1_TRANT</name>
<comment type="caution">
    <text evidence="18">The sequence shown here is derived from an EMBL/GenBank/DDBJ whole genome shotgun (WGS) entry which is preliminary data.</text>
</comment>
<dbReference type="InterPro" id="IPR016222">
    <property type="entry name" value="G3P_O-acylTrfase_chlp"/>
</dbReference>
<feature type="domain" description="Phospholipid/glycerol acyltransferase" evidence="17">
    <location>
        <begin position="159"/>
        <end position="305"/>
    </location>
</feature>
<evidence type="ECO:0000256" key="10">
    <source>
        <dbReference type="ARBA" id="ARBA00023098"/>
    </source>
</evidence>
<dbReference type="Gene3D" id="3.40.1130.10">
    <property type="entry name" value="Glycerol-3-phosphate (1)-acyltransferase"/>
    <property type="match status" value="1"/>
</dbReference>
<dbReference type="GO" id="GO:0009570">
    <property type="term" value="C:chloroplast stroma"/>
    <property type="evidence" value="ECO:0007669"/>
    <property type="project" value="UniProtKB-SubCell"/>
</dbReference>
<gene>
    <name evidence="18" type="ORF">SAY86_022798</name>
</gene>
<dbReference type="GO" id="GO:0006655">
    <property type="term" value="P:phosphatidylglycerol biosynthetic process"/>
    <property type="evidence" value="ECO:0007669"/>
    <property type="project" value="TreeGrafter"/>
</dbReference>
<dbReference type="Proteomes" id="UP001346149">
    <property type="component" value="Unassembled WGS sequence"/>
</dbReference>
<evidence type="ECO:0000256" key="12">
    <source>
        <dbReference type="ARBA" id="ARBA00023264"/>
    </source>
</evidence>
<evidence type="ECO:0000256" key="13">
    <source>
        <dbReference type="ARBA" id="ARBA00023315"/>
    </source>
</evidence>
<dbReference type="EC" id="2.3.1.15" evidence="14"/>
<keyword evidence="10 14" id="KW-0443">Lipid metabolism</keyword>
<dbReference type="InterPro" id="IPR002123">
    <property type="entry name" value="Plipid/glycerol_acylTrfase"/>
</dbReference>
<evidence type="ECO:0000256" key="16">
    <source>
        <dbReference type="SAM" id="MobiDB-lite"/>
    </source>
</evidence>
<evidence type="ECO:0000256" key="7">
    <source>
        <dbReference type="ARBA" id="ARBA00022640"/>
    </source>
</evidence>
<keyword evidence="11" id="KW-0594">Phospholipid biosynthesis</keyword>
<evidence type="ECO:0000256" key="2">
    <source>
        <dbReference type="ARBA" id="ARBA00004765"/>
    </source>
</evidence>
<evidence type="ECO:0000313" key="19">
    <source>
        <dbReference type="Proteomes" id="UP001346149"/>
    </source>
</evidence>
<keyword evidence="12" id="KW-1208">Phospholipid metabolism</keyword>
<dbReference type="SUPFAM" id="SSF69593">
    <property type="entry name" value="Glycerol-3-phosphate (1)-acyltransferase"/>
    <property type="match status" value="1"/>
</dbReference>
<evidence type="ECO:0000256" key="8">
    <source>
        <dbReference type="ARBA" id="ARBA00022679"/>
    </source>
</evidence>
<evidence type="ECO:0000313" key="18">
    <source>
        <dbReference type="EMBL" id="KAK4792363.1"/>
    </source>
</evidence>
<keyword evidence="9" id="KW-0809">Transit peptide</keyword>
<dbReference type="Pfam" id="PF01553">
    <property type="entry name" value="Acyltransferase"/>
    <property type="match status" value="1"/>
</dbReference>
<keyword evidence="7 14" id="KW-0934">Plastid</keyword>
<dbReference type="SMART" id="SM00563">
    <property type="entry name" value="PlsC"/>
    <property type="match status" value="1"/>
</dbReference>
<feature type="compositionally biased region" description="Basic and acidic residues" evidence="16">
    <location>
        <begin position="1"/>
        <end position="10"/>
    </location>
</feature>
<dbReference type="Pfam" id="PF14829">
    <property type="entry name" value="GPAT_N"/>
    <property type="match status" value="1"/>
</dbReference>
<accession>A0AAN7RAZ1</accession>
<evidence type="ECO:0000259" key="17">
    <source>
        <dbReference type="SMART" id="SM00563"/>
    </source>
</evidence>
<dbReference type="InterPro" id="IPR023083">
    <property type="entry name" value="G3P_O-acylTrfase_N"/>
</dbReference>
<dbReference type="GO" id="GO:0004366">
    <property type="term" value="F:glycerol-3-phosphate O-acyltransferase activity"/>
    <property type="evidence" value="ECO:0007669"/>
    <property type="project" value="UniProtKB-UniRule"/>
</dbReference>
<comment type="pathway">
    <text evidence="3">Lipid metabolism.</text>
</comment>
<evidence type="ECO:0000256" key="14">
    <source>
        <dbReference type="PIRNR" id="PIRNR000431"/>
    </source>
</evidence>
<protein>
    <recommendedName>
        <fullName evidence="14">Glycerol-3-phosphate acyltransferase, chloroplastic</fullName>
        <shortName evidence="14">GPAT</shortName>
        <ecNumber evidence="14">2.3.1.15</ecNumber>
    </recommendedName>
</protein>
<evidence type="ECO:0000256" key="9">
    <source>
        <dbReference type="ARBA" id="ARBA00022946"/>
    </source>
</evidence>
<keyword evidence="19" id="KW-1185">Reference proteome</keyword>
<comment type="similarity">
    <text evidence="4 14">Belongs to the GPAT/DAPAT family.</text>
</comment>
<keyword evidence="8 14" id="KW-0808">Transferase</keyword>
<dbReference type="EMBL" id="JAXQNO010000008">
    <property type="protein sequence ID" value="KAK4792363.1"/>
    <property type="molecule type" value="Genomic_DNA"/>
</dbReference>
<keyword evidence="5" id="KW-0444">Lipid biosynthesis</keyword>
<dbReference type="AlphaFoldDB" id="A0AAN7RAZ1"/>
<evidence type="ECO:0000256" key="15">
    <source>
        <dbReference type="PIRSR" id="PIRSR000431-2"/>
    </source>
</evidence>
<evidence type="ECO:0000256" key="1">
    <source>
        <dbReference type="ARBA" id="ARBA00004470"/>
    </source>
</evidence>
<organism evidence="18 19">
    <name type="scientific">Trapa natans</name>
    <name type="common">Water chestnut</name>
    <dbReference type="NCBI Taxonomy" id="22666"/>
    <lineage>
        <taxon>Eukaryota</taxon>
        <taxon>Viridiplantae</taxon>
        <taxon>Streptophyta</taxon>
        <taxon>Embryophyta</taxon>
        <taxon>Tracheophyta</taxon>
        <taxon>Spermatophyta</taxon>
        <taxon>Magnoliopsida</taxon>
        <taxon>eudicotyledons</taxon>
        <taxon>Gunneridae</taxon>
        <taxon>Pentapetalae</taxon>
        <taxon>rosids</taxon>
        <taxon>malvids</taxon>
        <taxon>Myrtales</taxon>
        <taxon>Lythraceae</taxon>
        <taxon>Trapa</taxon>
    </lineage>
</organism>
<keyword evidence="6 14" id="KW-0150">Chloroplast</keyword>
<evidence type="ECO:0000256" key="6">
    <source>
        <dbReference type="ARBA" id="ARBA00022528"/>
    </source>
</evidence>
<dbReference type="InterPro" id="IPR038114">
    <property type="entry name" value="GPAT_N_sf"/>
</dbReference>
<keyword evidence="13 14" id="KW-0012">Acyltransferase</keyword>
<dbReference type="PANTHER" id="PTHR35695">
    <property type="entry name" value="GLYCEROL-3-PHOSPHATE ACYLTRANSFERASE, CHLOROPLASTIC"/>
    <property type="match status" value="1"/>
</dbReference>
<feature type="short sequence motif" description="HXXXXD motif" evidence="15">
    <location>
        <begin position="165"/>
        <end position="170"/>
    </location>
</feature>
<evidence type="ECO:0000256" key="11">
    <source>
        <dbReference type="ARBA" id="ARBA00023209"/>
    </source>
</evidence>
<sequence>MAELIQDKDASVVASVSGDDPDKCNEEVRHSRTFLDVRSEEELLSGIRKEEQLGTLTPNIAAAMEELFHNYKNAVSKSGIPNADEVVLSNMSVLLDRVLLDAEEPFVFPPHHKMLREPFDYYMFGQNYIRPLIDFRNSYVGNISIFNDIQEKLQQGHNVVMISNHQTEADPAVIALLLELAHPYIAENLTYVAGDRVVTDPLCKPFSMGRNLICVYSKKHMFDVPELAEMKRRANTRSLKEMAVLLRSGSQIVWIAPSGGRDRPDPSTGEWHPAPFDSSSVDNMRRLVEHSGVTGHIYPLALSCYDIMPPPPLVEKEIGEKRIIAFCGVGLSVAPGFNFSDAVASSMTPEEARDAYCQALFNSVNDQYDVLRSAIHGQQGSRASTPTILLSQPWD</sequence>
<dbReference type="PIRSF" id="PIRSF000431">
    <property type="entry name" value="Glycerol-3-P_O-acyltransfrase"/>
    <property type="match status" value="1"/>
</dbReference>
<proteinExistence type="inferred from homology"/>
<evidence type="ECO:0000256" key="5">
    <source>
        <dbReference type="ARBA" id="ARBA00022516"/>
    </source>
</evidence>
<comment type="subcellular location">
    <subcellularLocation>
        <location evidence="1 14">Plastid</location>
        <location evidence="1 14">Chloroplast stroma</location>
    </subcellularLocation>
</comment>
<evidence type="ECO:0000256" key="3">
    <source>
        <dbReference type="ARBA" id="ARBA00005189"/>
    </source>
</evidence>